<dbReference type="AlphaFoldDB" id="A0A6J7FL02"/>
<dbReference type="EMBL" id="CAFBMK010000005">
    <property type="protein sequence ID" value="CAB4893530.1"/>
    <property type="molecule type" value="Genomic_DNA"/>
</dbReference>
<dbReference type="Pfam" id="PF00561">
    <property type="entry name" value="Abhydrolase_1"/>
    <property type="match status" value="1"/>
</dbReference>
<sequence>MSAGADEHPGWWGRPVAETRWVLEAWRLSVDPLFLRPTGVPRGDGRPVVLVPGFLAGDQTLSALALWLHRIGHRPSTAGFLTNTDCSDRAYDRVLRAVRRAHDRHGRRVAVIGHSRGGHYVRALAAEHPELVSHAVSVGSDLNGMLGISVPTQAAVTGTRLTLGALGRSRRPGCFTLFCDCPFAQAFRAPADPAVRLTSIYSRGDGVVEWEGCVTPGATNVEVTGSHVGLVVNRKVYRAVAAALAEPELEPDAARDAQPAPGRAG</sequence>
<dbReference type="Gene3D" id="3.40.50.1820">
    <property type="entry name" value="alpha/beta hydrolase"/>
    <property type="match status" value="1"/>
</dbReference>
<protein>
    <submittedName>
        <fullName evidence="2">Unannotated protein</fullName>
    </submittedName>
</protein>
<dbReference type="SUPFAM" id="SSF53474">
    <property type="entry name" value="alpha/beta-Hydrolases"/>
    <property type="match status" value="1"/>
</dbReference>
<evidence type="ECO:0000313" key="2">
    <source>
        <dbReference type="EMBL" id="CAB4893530.1"/>
    </source>
</evidence>
<dbReference type="InterPro" id="IPR029058">
    <property type="entry name" value="AB_hydrolase_fold"/>
</dbReference>
<evidence type="ECO:0000259" key="1">
    <source>
        <dbReference type="Pfam" id="PF00561"/>
    </source>
</evidence>
<accession>A0A6J7FL02</accession>
<dbReference type="InterPro" id="IPR000073">
    <property type="entry name" value="AB_hydrolase_1"/>
</dbReference>
<name>A0A6J7FL02_9ZZZZ</name>
<organism evidence="2">
    <name type="scientific">freshwater metagenome</name>
    <dbReference type="NCBI Taxonomy" id="449393"/>
    <lineage>
        <taxon>unclassified sequences</taxon>
        <taxon>metagenomes</taxon>
        <taxon>ecological metagenomes</taxon>
    </lineage>
</organism>
<feature type="domain" description="AB hydrolase-1" evidence="1">
    <location>
        <begin position="84"/>
        <end position="141"/>
    </location>
</feature>
<gene>
    <name evidence="2" type="ORF">UFOPK3564_00157</name>
</gene>
<reference evidence="2" key="1">
    <citation type="submission" date="2020-05" db="EMBL/GenBank/DDBJ databases">
        <authorList>
            <person name="Chiriac C."/>
            <person name="Salcher M."/>
            <person name="Ghai R."/>
            <person name="Kavagutti S V."/>
        </authorList>
    </citation>
    <scope>NUCLEOTIDE SEQUENCE</scope>
</reference>
<proteinExistence type="predicted"/>